<dbReference type="InterPro" id="IPR007217">
    <property type="entry name" value="Per1-like"/>
</dbReference>
<dbReference type="AlphaFoldDB" id="A0A4Y7M537"/>
<dbReference type="GO" id="GO:0006506">
    <property type="term" value="P:GPI anchor biosynthetic process"/>
    <property type="evidence" value="ECO:0007669"/>
    <property type="project" value="UniProtKB-KW"/>
</dbReference>
<keyword evidence="4 8" id="KW-0812">Transmembrane</keyword>
<keyword evidence="3 8" id="KW-0337">GPI-anchor biosynthesis</keyword>
<dbReference type="GO" id="GO:0005789">
    <property type="term" value="C:endoplasmic reticulum membrane"/>
    <property type="evidence" value="ECO:0007669"/>
    <property type="project" value="TreeGrafter"/>
</dbReference>
<evidence type="ECO:0000256" key="8">
    <source>
        <dbReference type="RuleBase" id="RU365066"/>
    </source>
</evidence>
<organism evidence="9">
    <name type="scientific">Daphnia dolichocephala</name>
    <dbReference type="NCBI Taxonomy" id="2282166"/>
    <lineage>
        <taxon>Eukaryota</taxon>
        <taxon>Metazoa</taxon>
        <taxon>Ecdysozoa</taxon>
        <taxon>Arthropoda</taxon>
        <taxon>Crustacea</taxon>
        <taxon>Branchiopoda</taxon>
        <taxon>Diplostraca</taxon>
        <taxon>Cladocera</taxon>
        <taxon>Anomopoda</taxon>
        <taxon>Daphniidae</taxon>
        <taxon>Daphnia</taxon>
    </lineage>
</organism>
<gene>
    <name evidence="9" type="primary">EOG090X0702</name>
</gene>
<feature type="transmembrane region" description="Helical" evidence="8">
    <location>
        <begin position="135"/>
        <end position="155"/>
    </location>
</feature>
<dbReference type="PANTHER" id="PTHR13148">
    <property type="entry name" value="PER1-RELATED"/>
    <property type="match status" value="1"/>
</dbReference>
<sequence>MMREVMAVIMLVFMAIINSTSGSTGDRSQMFYSCLQNCLTKNCSGSILSNNSQLPLVLRILQWTCSDECKYFCMWPTVNWFVEAEIGVQQFYGKWPFSRFLGMQEPAAALFSILNLVSHIVMIKKFRKEVNPNAPFYSMTHLFCFVCCHAWLWSTIFHIRDARFTEIMDYLGAFSMVLFSFYHFLVRVSAFGSHSSLYSFCSGAAIGFYFFYHSYTTFFMKMDYGFNMLINIAFGKTLMESECCNVAIVSLWRQYPRTFSLSRGMYQKRVEIVILHVRSIIVLNILFFNPFKRSFEELSLVHVVYICVCCHWVLDLFIVTYHAVWLNVTLRS</sequence>
<dbReference type="Pfam" id="PF04080">
    <property type="entry name" value="Per1"/>
    <property type="match status" value="1"/>
</dbReference>
<evidence type="ECO:0000256" key="1">
    <source>
        <dbReference type="ARBA" id="ARBA00004127"/>
    </source>
</evidence>
<dbReference type="GO" id="GO:0000139">
    <property type="term" value="C:Golgi membrane"/>
    <property type="evidence" value="ECO:0007669"/>
    <property type="project" value="UniProtKB-SubCell"/>
</dbReference>
<evidence type="ECO:0000256" key="4">
    <source>
        <dbReference type="ARBA" id="ARBA00022692"/>
    </source>
</evidence>
<keyword evidence="5 8" id="KW-0732">Signal</keyword>
<feature type="chain" id="PRO_5021503966" description="Post-GPI attachment to proteins factor 3" evidence="8">
    <location>
        <begin position="23"/>
        <end position="332"/>
    </location>
</feature>
<comment type="caution">
    <text evidence="8">Lacks conserved residue(s) required for the propagation of feature annotation.</text>
</comment>
<feature type="transmembrane region" description="Helical" evidence="8">
    <location>
        <begin position="167"/>
        <end position="185"/>
    </location>
</feature>
<evidence type="ECO:0000313" key="9">
    <source>
        <dbReference type="EMBL" id="SVE75152.1"/>
    </source>
</evidence>
<feature type="transmembrane region" description="Helical" evidence="8">
    <location>
        <begin position="197"/>
        <end position="216"/>
    </location>
</feature>
<evidence type="ECO:0000256" key="6">
    <source>
        <dbReference type="ARBA" id="ARBA00022989"/>
    </source>
</evidence>
<keyword evidence="8" id="KW-0333">Golgi apparatus</keyword>
<accession>A0A4Y7M537</accession>
<feature type="transmembrane region" description="Helical" evidence="8">
    <location>
        <begin position="272"/>
        <end position="291"/>
    </location>
</feature>
<keyword evidence="6 8" id="KW-1133">Transmembrane helix</keyword>
<dbReference type="PANTHER" id="PTHR13148:SF0">
    <property type="entry name" value="POST-GPI ATTACHMENT TO PROTEINS FACTOR 3"/>
    <property type="match status" value="1"/>
</dbReference>
<evidence type="ECO:0000256" key="5">
    <source>
        <dbReference type="ARBA" id="ARBA00022729"/>
    </source>
</evidence>
<feature type="signal peptide" evidence="8">
    <location>
        <begin position="1"/>
        <end position="22"/>
    </location>
</feature>
<name>A0A4Y7M537_9CRUS</name>
<reference evidence="9" key="1">
    <citation type="submission" date="2018-08" db="EMBL/GenBank/DDBJ databases">
        <authorList>
            <person name="Cornetti L."/>
        </authorList>
    </citation>
    <scope>NUCLEOTIDE SEQUENCE</scope>
    <source>
        <strain evidence="9">ZA-DOLI</strain>
    </source>
</reference>
<protein>
    <recommendedName>
        <fullName evidence="8">Post-GPI attachment to proteins factor 3</fullName>
    </recommendedName>
</protein>
<keyword evidence="7 8" id="KW-0472">Membrane</keyword>
<comment type="function">
    <text evidence="8">Involved in the lipid remodeling steps of GPI-anchor maturation.</text>
</comment>
<feature type="transmembrane region" description="Helical" evidence="8">
    <location>
        <begin position="106"/>
        <end position="123"/>
    </location>
</feature>
<dbReference type="GO" id="GO:0016788">
    <property type="term" value="F:hydrolase activity, acting on ester bonds"/>
    <property type="evidence" value="ECO:0007669"/>
    <property type="project" value="TreeGrafter"/>
</dbReference>
<evidence type="ECO:0000256" key="7">
    <source>
        <dbReference type="ARBA" id="ARBA00023136"/>
    </source>
</evidence>
<comment type="similarity">
    <text evidence="2 8">Belongs to the PGAP3 family.</text>
</comment>
<feature type="transmembrane region" description="Helical" evidence="8">
    <location>
        <begin position="303"/>
        <end position="326"/>
    </location>
</feature>
<evidence type="ECO:0000256" key="3">
    <source>
        <dbReference type="ARBA" id="ARBA00022502"/>
    </source>
</evidence>
<dbReference type="EMBL" id="LR005533">
    <property type="protein sequence ID" value="SVE75152.1"/>
    <property type="molecule type" value="mRNA"/>
</dbReference>
<evidence type="ECO:0000256" key="2">
    <source>
        <dbReference type="ARBA" id="ARBA00006387"/>
    </source>
</evidence>
<comment type="subcellular location">
    <subcellularLocation>
        <location evidence="1">Endomembrane system</location>
        <topology evidence="1">Multi-pass membrane protein</topology>
    </subcellularLocation>
    <subcellularLocation>
        <location evidence="8">Golgi apparatus membrane</location>
        <topology evidence="8">Multi-pass membrane protein</topology>
    </subcellularLocation>
</comment>
<proteinExistence type="evidence at transcript level"/>